<comment type="caution">
    <text evidence="2">The sequence shown here is derived from an EMBL/GenBank/DDBJ whole genome shotgun (WGS) entry which is preliminary data.</text>
</comment>
<dbReference type="InterPro" id="IPR035897">
    <property type="entry name" value="Toll_tir_struct_dom_sf"/>
</dbReference>
<gene>
    <name evidence="2" type="ORF">GCM10023161_12280</name>
</gene>
<reference evidence="3" key="1">
    <citation type="journal article" date="2019" name="Int. J. Syst. Evol. Microbiol.">
        <title>The Global Catalogue of Microorganisms (GCM) 10K type strain sequencing project: providing services to taxonomists for standard genome sequencing and annotation.</title>
        <authorList>
            <consortium name="The Broad Institute Genomics Platform"/>
            <consortium name="The Broad Institute Genome Sequencing Center for Infectious Disease"/>
            <person name="Wu L."/>
            <person name="Ma J."/>
        </authorList>
    </citation>
    <scope>NUCLEOTIDE SEQUENCE [LARGE SCALE GENOMIC DNA]</scope>
    <source>
        <strain evidence="3">JCM 17782</strain>
    </source>
</reference>
<evidence type="ECO:0000313" key="2">
    <source>
        <dbReference type="EMBL" id="GAA4536762.1"/>
    </source>
</evidence>
<evidence type="ECO:0000313" key="3">
    <source>
        <dbReference type="Proteomes" id="UP001501417"/>
    </source>
</evidence>
<protein>
    <recommendedName>
        <fullName evidence="1">TIR domain-containing protein</fullName>
    </recommendedName>
</protein>
<accession>A0ABP8REC2</accession>
<feature type="domain" description="TIR" evidence="1">
    <location>
        <begin position="20"/>
        <end position="133"/>
    </location>
</feature>
<dbReference type="SUPFAM" id="SSF52200">
    <property type="entry name" value="Toll/Interleukin receptor TIR domain"/>
    <property type="match status" value="1"/>
</dbReference>
<dbReference type="InterPro" id="IPR000157">
    <property type="entry name" value="TIR_dom"/>
</dbReference>
<dbReference type="Proteomes" id="UP001501417">
    <property type="component" value="Unassembled WGS sequence"/>
</dbReference>
<dbReference type="EMBL" id="BAABGF010000016">
    <property type="protein sequence ID" value="GAA4536762.1"/>
    <property type="molecule type" value="Genomic_DNA"/>
</dbReference>
<keyword evidence="3" id="KW-1185">Reference proteome</keyword>
<dbReference type="Gene3D" id="3.40.50.10140">
    <property type="entry name" value="Toll/interleukin-1 receptor homology (TIR) domain"/>
    <property type="match status" value="1"/>
</dbReference>
<dbReference type="PROSITE" id="PS50104">
    <property type="entry name" value="TIR"/>
    <property type="match status" value="1"/>
</dbReference>
<proteinExistence type="predicted"/>
<name>A0ABP8REC2_9MYCO</name>
<sequence>MPIGSALRAEPPTRRHEASFTYDAFLSYSHRDGEAVAGIQKGLHHIGRRVGQLNALRVFRDSTDLAANPNLWGKVSNAMDQSRYLIVVLSSSAAGSHWVNQEVAYWLERRGPDQLLVVVVEGPAVLGRRQPPV</sequence>
<evidence type="ECO:0000259" key="1">
    <source>
        <dbReference type="PROSITE" id="PS50104"/>
    </source>
</evidence>
<dbReference type="Pfam" id="PF13676">
    <property type="entry name" value="TIR_2"/>
    <property type="match status" value="1"/>
</dbReference>
<organism evidence="2 3">
    <name type="scientific">Mycobacterium paraffinicum</name>
    <dbReference type="NCBI Taxonomy" id="53378"/>
    <lineage>
        <taxon>Bacteria</taxon>
        <taxon>Bacillati</taxon>
        <taxon>Actinomycetota</taxon>
        <taxon>Actinomycetes</taxon>
        <taxon>Mycobacteriales</taxon>
        <taxon>Mycobacteriaceae</taxon>
        <taxon>Mycobacterium</taxon>
    </lineage>
</organism>
<dbReference type="RefSeq" id="WP_264035772.1">
    <property type="nucleotide sequence ID" value="NZ_BAABGF010000016.1"/>
</dbReference>